<dbReference type="AlphaFoldDB" id="A0A5P1F8H3"/>
<sequence length="120" mass="13952">MEEFDITCEAIGRFEPRYKAPSQYQFRVPLLKKACDRIEEGWRKQKQCANEDPCRSRRTLRRHATKARTDPKGSSSAAIDDMTDEGTNEDDLDENNNDDVEACSEQELDVNVRYEDDEED</sequence>
<evidence type="ECO:0000313" key="3">
    <source>
        <dbReference type="Proteomes" id="UP000243459"/>
    </source>
</evidence>
<feature type="region of interest" description="Disordered" evidence="1">
    <location>
        <begin position="50"/>
        <end position="120"/>
    </location>
</feature>
<keyword evidence="3" id="KW-1185">Reference proteome</keyword>
<dbReference type="EMBL" id="CM007384">
    <property type="protein sequence ID" value="ONK72810.1"/>
    <property type="molecule type" value="Genomic_DNA"/>
</dbReference>
<accession>A0A5P1F8H3</accession>
<organism evidence="2 3">
    <name type="scientific">Asparagus officinalis</name>
    <name type="common">Garden asparagus</name>
    <dbReference type="NCBI Taxonomy" id="4686"/>
    <lineage>
        <taxon>Eukaryota</taxon>
        <taxon>Viridiplantae</taxon>
        <taxon>Streptophyta</taxon>
        <taxon>Embryophyta</taxon>
        <taxon>Tracheophyta</taxon>
        <taxon>Spermatophyta</taxon>
        <taxon>Magnoliopsida</taxon>
        <taxon>Liliopsida</taxon>
        <taxon>Asparagales</taxon>
        <taxon>Asparagaceae</taxon>
        <taxon>Asparagoideae</taxon>
        <taxon>Asparagus</taxon>
    </lineage>
</organism>
<gene>
    <name evidence="2" type="ORF">A4U43_C04F23470</name>
</gene>
<dbReference type="Gramene" id="ONK72810">
    <property type="protein sequence ID" value="ONK72810"/>
    <property type="gene ID" value="A4U43_C04F23470"/>
</dbReference>
<evidence type="ECO:0000256" key="1">
    <source>
        <dbReference type="SAM" id="MobiDB-lite"/>
    </source>
</evidence>
<reference evidence="3" key="1">
    <citation type="journal article" date="2017" name="Nat. Commun.">
        <title>The asparagus genome sheds light on the origin and evolution of a young Y chromosome.</title>
        <authorList>
            <person name="Harkess A."/>
            <person name="Zhou J."/>
            <person name="Xu C."/>
            <person name="Bowers J.E."/>
            <person name="Van der Hulst R."/>
            <person name="Ayyampalayam S."/>
            <person name="Mercati F."/>
            <person name="Riccardi P."/>
            <person name="McKain M.R."/>
            <person name="Kakrana A."/>
            <person name="Tang H."/>
            <person name="Ray J."/>
            <person name="Groenendijk J."/>
            <person name="Arikit S."/>
            <person name="Mathioni S.M."/>
            <person name="Nakano M."/>
            <person name="Shan H."/>
            <person name="Telgmann-Rauber A."/>
            <person name="Kanno A."/>
            <person name="Yue Z."/>
            <person name="Chen H."/>
            <person name="Li W."/>
            <person name="Chen Y."/>
            <person name="Xu X."/>
            <person name="Zhang Y."/>
            <person name="Luo S."/>
            <person name="Chen H."/>
            <person name="Gao J."/>
            <person name="Mao Z."/>
            <person name="Pires J.C."/>
            <person name="Luo M."/>
            <person name="Kudrna D."/>
            <person name="Wing R.A."/>
            <person name="Meyers B.C."/>
            <person name="Yi K."/>
            <person name="Kong H."/>
            <person name="Lavrijsen P."/>
            <person name="Sunseri F."/>
            <person name="Falavigna A."/>
            <person name="Ye Y."/>
            <person name="Leebens-Mack J.H."/>
            <person name="Chen G."/>
        </authorList>
    </citation>
    <scope>NUCLEOTIDE SEQUENCE [LARGE SCALE GENOMIC DNA]</scope>
    <source>
        <strain evidence="3">cv. DH0086</strain>
    </source>
</reference>
<feature type="compositionally biased region" description="Acidic residues" evidence="1">
    <location>
        <begin position="81"/>
        <end position="108"/>
    </location>
</feature>
<proteinExistence type="predicted"/>
<evidence type="ECO:0000313" key="2">
    <source>
        <dbReference type="EMBL" id="ONK72810.1"/>
    </source>
</evidence>
<name>A0A5P1F8H3_ASPOF</name>
<dbReference type="Proteomes" id="UP000243459">
    <property type="component" value="Chromosome 4"/>
</dbReference>
<protein>
    <submittedName>
        <fullName evidence="2">Uncharacterized protein</fullName>
    </submittedName>
</protein>
<feature type="compositionally biased region" description="Basic residues" evidence="1">
    <location>
        <begin position="56"/>
        <end position="66"/>
    </location>
</feature>